<dbReference type="InterPro" id="IPR036291">
    <property type="entry name" value="NAD(P)-bd_dom_sf"/>
</dbReference>
<accession>A0A6M8HYF0</accession>
<dbReference type="PANTHER" id="PTHR43899:SF13">
    <property type="entry name" value="RH59310P"/>
    <property type="match status" value="1"/>
</dbReference>
<reference evidence="3 4" key="1">
    <citation type="journal article" date="2014" name="World J. Microbiol. Biotechnol.">
        <title>Biodiversity and physiological characteristics of Antarctic and Arctic lichens-associated bacteria.</title>
        <authorList>
            <person name="Lee Y.M."/>
            <person name="Kim E.H."/>
            <person name="Lee H.K."/>
            <person name="Hong S.G."/>
        </authorList>
    </citation>
    <scope>NUCLEOTIDE SEQUENCE [LARGE SCALE GENOMIC DNA]</scope>
    <source>
        <strain evidence="3 4">PAMC 26569</strain>
        <plasmid evidence="3">unnamed2</plasmid>
    </source>
</reference>
<dbReference type="GO" id="GO:0016491">
    <property type="term" value="F:oxidoreductase activity"/>
    <property type="evidence" value="ECO:0007669"/>
    <property type="project" value="UniProtKB-KW"/>
</dbReference>
<dbReference type="Proteomes" id="UP000500767">
    <property type="component" value="Plasmid unnamed2"/>
</dbReference>
<proteinExistence type="inferred from homology"/>
<geneLocation type="plasmid" evidence="3 4">
    <name>unnamed2</name>
</geneLocation>
<keyword evidence="4" id="KW-1185">Reference proteome</keyword>
<dbReference type="InterPro" id="IPR051019">
    <property type="entry name" value="VLCFA-Steroid_DH"/>
</dbReference>
<gene>
    <name evidence="3" type="ORF">HN018_24410</name>
</gene>
<dbReference type="SUPFAM" id="SSF51735">
    <property type="entry name" value="NAD(P)-binding Rossmann-fold domains"/>
    <property type="match status" value="1"/>
</dbReference>
<protein>
    <submittedName>
        <fullName evidence="3">SDR family NAD(P)-dependent oxidoreductase</fullName>
    </submittedName>
</protein>
<dbReference type="Pfam" id="PF00106">
    <property type="entry name" value="adh_short"/>
    <property type="match status" value="1"/>
</dbReference>
<evidence type="ECO:0000256" key="1">
    <source>
        <dbReference type="ARBA" id="ARBA00006484"/>
    </source>
</evidence>
<evidence type="ECO:0000256" key="2">
    <source>
        <dbReference type="ARBA" id="ARBA00023002"/>
    </source>
</evidence>
<name>A0A6M8HYF0_9PROT</name>
<dbReference type="PANTHER" id="PTHR43899">
    <property type="entry name" value="RH59310P"/>
    <property type="match status" value="1"/>
</dbReference>
<dbReference type="AlphaFoldDB" id="A0A6M8HYF0"/>
<comment type="similarity">
    <text evidence="1">Belongs to the short-chain dehydrogenases/reductases (SDR) family.</text>
</comment>
<evidence type="ECO:0000313" key="3">
    <source>
        <dbReference type="EMBL" id="QKE93579.1"/>
    </source>
</evidence>
<sequence length="114" mass="12105">MALHSLPITSLYSGTKAFVLAFSRGIQEELAGSGVRLQVVLPASVATEFYDQAGIRLSAFHPATVMTAEDMVDAALVGFDRGEAVTLRSVHDLALWDSYDAARAALFGAMQNGT</sequence>
<dbReference type="KEGG" id="lck:HN018_24410"/>
<keyword evidence="2" id="KW-0560">Oxidoreductase</keyword>
<dbReference type="InterPro" id="IPR002347">
    <property type="entry name" value="SDR_fam"/>
</dbReference>
<evidence type="ECO:0000313" key="4">
    <source>
        <dbReference type="Proteomes" id="UP000500767"/>
    </source>
</evidence>
<dbReference type="EMBL" id="CP053710">
    <property type="protein sequence ID" value="QKE93579.1"/>
    <property type="molecule type" value="Genomic_DNA"/>
</dbReference>
<keyword evidence="3" id="KW-0614">Plasmid</keyword>
<dbReference type="Gene3D" id="3.40.50.720">
    <property type="entry name" value="NAD(P)-binding Rossmann-like Domain"/>
    <property type="match status" value="1"/>
</dbReference>
<organism evidence="3 4">
    <name type="scientific">Lichenicola cladoniae</name>
    <dbReference type="NCBI Taxonomy" id="1484109"/>
    <lineage>
        <taxon>Bacteria</taxon>
        <taxon>Pseudomonadati</taxon>
        <taxon>Pseudomonadota</taxon>
        <taxon>Alphaproteobacteria</taxon>
        <taxon>Acetobacterales</taxon>
        <taxon>Acetobacteraceae</taxon>
        <taxon>Lichenicola</taxon>
    </lineage>
</organism>